<feature type="domain" description="STAS" evidence="1">
    <location>
        <begin position="20"/>
        <end position="104"/>
    </location>
</feature>
<evidence type="ECO:0000259" key="1">
    <source>
        <dbReference type="PROSITE" id="PS50801"/>
    </source>
</evidence>
<name>A0AAE3KFB8_9GAMM</name>
<evidence type="ECO:0000313" key="3">
    <source>
        <dbReference type="Proteomes" id="UP001205843"/>
    </source>
</evidence>
<sequence>MSRPTDTARLQAQADGHWLVTGALVLDTVPALWAERNRLLKPGQTVLDLQGVDRADSAGVALLVSLLREARTSQTSLEFANIPAQLRSLARVSGVDDLLPESRT</sequence>
<dbReference type="AlphaFoldDB" id="A0AAE3KFB8"/>
<dbReference type="Pfam" id="PF13466">
    <property type="entry name" value="STAS_2"/>
    <property type="match status" value="1"/>
</dbReference>
<dbReference type="EMBL" id="JALJXV010000002">
    <property type="protein sequence ID" value="MCP1673882.1"/>
    <property type="molecule type" value="Genomic_DNA"/>
</dbReference>
<keyword evidence="3" id="KW-1185">Reference proteome</keyword>
<dbReference type="SUPFAM" id="SSF52091">
    <property type="entry name" value="SpoIIaa-like"/>
    <property type="match status" value="1"/>
</dbReference>
<dbReference type="InterPro" id="IPR002645">
    <property type="entry name" value="STAS_dom"/>
</dbReference>
<dbReference type="Gene3D" id="3.30.750.24">
    <property type="entry name" value="STAS domain"/>
    <property type="match status" value="1"/>
</dbReference>
<dbReference type="InterPro" id="IPR036513">
    <property type="entry name" value="STAS_dom_sf"/>
</dbReference>
<evidence type="ECO:0000313" key="2">
    <source>
        <dbReference type="EMBL" id="MCP1673882.1"/>
    </source>
</evidence>
<dbReference type="PROSITE" id="PS50801">
    <property type="entry name" value="STAS"/>
    <property type="match status" value="1"/>
</dbReference>
<gene>
    <name evidence="2" type="ORF">J2T57_000981</name>
</gene>
<dbReference type="InterPro" id="IPR058548">
    <property type="entry name" value="MlaB-like_STAS"/>
</dbReference>
<dbReference type="PANTHER" id="PTHR35849:SF1">
    <property type="entry name" value="INTERMEMBRANE PHOSPHOLIPID TRANSPORT SYSTEM BINDING PROTEIN MLAB"/>
    <property type="match status" value="1"/>
</dbReference>
<dbReference type="PANTHER" id="PTHR35849">
    <property type="entry name" value="BLR2341 PROTEIN"/>
    <property type="match status" value="1"/>
</dbReference>
<dbReference type="CDD" id="cd07043">
    <property type="entry name" value="STAS_anti-anti-sigma_factors"/>
    <property type="match status" value="1"/>
</dbReference>
<dbReference type="Proteomes" id="UP001205843">
    <property type="component" value="Unassembled WGS sequence"/>
</dbReference>
<accession>A0AAE3KFB8</accession>
<organism evidence="2 3">
    <name type="scientific">Natronocella acetinitrilica</name>
    <dbReference type="NCBI Taxonomy" id="414046"/>
    <lineage>
        <taxon>Bacteria</taxon>
        <taxon>Pseudomonadati</taxon>
        <taxon>Pseudomonadota</taxon>
        <taxon>Gammaproteobacteria</taxon>
        <taxon>Chromatiales</taxon>
        <taxon>Ectothiorhodospiraceae</taxon>
        <taxon>Natronocella</taxon>
    </lineage>
</organism>
<proteinExistence type="predicted"/>
<reference evidence="2" key="1">
    <citation type="submission" date="2022-03" db="EMBL/GenBank/DDBJ databases">
        <title>Genomic Encyclopedia of Type Strains, Phase III (KMG-III): the genomes of soil and plant-associated and newly described type strains.</title>
        <authorList>
            <person name="Whitman W."/>
        </authorList>
    </citation>
    <scope>NUCLEOTIDE SEQUENCE</scope>
    <source>
        <strain evidence="2">ANL 6-2</strain>
    </source>
</reference>
<protein>
    <submittedName>
        <fullName evidence="2">Anti-anti-sigma factor</fullName>
    </submittedName>
</protein>
<dbReference type="InterPro" id="IPR052746">
    <property type="entry name" value="MlaB_ABC_Transporter"/>
</dbReference>
<comment type="caution">
    <text evidence="2">The sequence shown here is derived from an EMBL/GenBank/DDBJ whole genome shotgun (WGS) entry which is preliminary data.</text>
</comment>